<reference evidence="3 4" key="1">
    <citation type="submission" date="2018-05" db="EMBL/GenBank/DDBJ databases">
        <title>A metagenomic window into the 2 km-deep terrestrial subsurface aquifer revealed taxonomically and functionally diverse microbial community comprising novel uncultured bacterial lineages.</title>
        <authorList>
            <person name="Kadnikov V.V."/>
            <person name="Mardanov A.V."/>
            <person name="Beletsky A.V."/>
            <person name="Banks D."/>
            <person name="Pimenov N.V."/>
            <person name="Frank Y.A."/>
            <person name="Karnachuk O.V."/>
            <person name="Ravin N.V."/>
        </authorList>
    </citation>
    <scope>NUCLEOTIDE SEQUENCE [LARGE SCALE GENOMIC DNA]</scope>
    <source>
        <strain evidence="3">BY5</strain>
    </source>
</reference>
<feature type="signal peptide" evidence="2">
    <location>
        <begin position="1"/>
        <end position="24"/>
    </location>
</feature>
<accession>A0A367ZLQ7</accession>
<feature type="region of interest" description="Disordered" evidence="1">
    <location>
        <begin position="273"/>
        <end position="293"/>
    </location>
</feature>
<sequence>MIRMTACLLPLLLLVGWTPTTTQAAPTASTIRPYDLGLCPTCGFHNLPEARLCGRCLRALRWPTMPPRVGPGTVVVREGFDTFIRSWNDQMPPHRFDRDAGADAAGPLGTWYELTGLRYLVWFDIPKAVAEAGRSLETFTPTRATLVLRVLPTPESPVEVPVAAFLLTRPFLEGPGRWHRHVPWEQGTTWTHAAPMLPWERAGGDFAPTPMATGRLPATGSAEIYLDVSELIATRFAEYRRTGEWFDPGLILMRDPTAPGRCRYRMIQGFQAAPGTRPLRSPAPPRSPELYLE</sequence>
<evidence type="ECO:0000313" key="3">
    <source>
        <dbReference type="EMBL" id="RCK78689.1"/>
    </source>
</evidence>
<feature type="chain" id="PRO_5016884627" evidence="2">
    <location>
        <begin position="25"/>
        <end position="293"/>
    </location>
</feature>
<dbReference type="EMBL" id="QOQW01000020">
    <property type="protein sequence ID" value="RCK78689.1"/>
    <property type="molecule type" value="Genomic_DNA"/>
</dbReference>
<gene>
    <name evidence="3" type="ORF">OZSIB_1216</name>
</gene>
<name>A0A367ZLQ7_9BACT</name>
<organism evidence="3 4">
    <name type="scientific">Candidatus Ozemobacter sibiricus</name>
    <dbReference type="NCBI Taxonomy" id="2268124"/>
    <lineage>
        <taxon>Bacteria</taxon>
        <taxon>Candidatus Ozemobacteria</taxon>
        <taxon>Candidatus Ozemobacterales</taxon>
        <taxon>Candidatus Ozemobacteraceae</taxon>
        <taxon>Candidatus Ozemobacter</taxon>
    </lineage>
</organism>
<keyword evidence="2" id="KW-0732">Signal</keyword>
<dbReference type="AlphaFoldDB" id="A0A367ZLQ7"/>
<protein>
    <submittedName>
        <fullName evidence="3">Uncharacterized protein</fullName>
    </submittedName>
</protein>
<evidence type="ECO:0000256" key="1">
    <source>
        <dbReference type="SAM" id="MobiDB-lite"/>
    </source>
</evidence>
<comment type="caution">
    <text evidence="3">The sequence shown here is derived from an EMBL/GenBank/DDBJ whole genome shotgun (WGS) entry which is preliminary data.</text>
</comment>
<evidence type="ECO:0000313" key="4">
    <source>
        <dbReference type="Proteomes" id="UP000252355"/>
    </source>
</evidence>
<dbReference type="Proteomes" id="UP000252355">
    <property type="component" value="Unassembled WGS sequence"/>
</dbReference>
<proteinExistence type="predicted"/>
<evidence type="ECO:0000256" key="2">
    <source>
        <dbReference type="SAM" id="SignalP"/>
    </source>
</evidence>